<keyword evidence="8 10" id="KW-0472">Membrane</keyword>
<keyword evidence="9 10" id="KW-1015">Disulfide bond</keyword>
<organism evidence="13 14">
    <name type="scientific">Timema podura</name>
    <name type="common">Walking stick</name>
    <dbReference type="NCBI Taxonomy" id="61482"/>
    <lineage>
        <taxon>Eukaryota</taxon>
        <taxon>Metazoa</taxon>
        <taxon>Ecdysozoa</taxon>
        <taxon>Arthropoda</taxon>
        <taxon>Hexapoda</taxon>
        <taxon>Insecta</taxon>
        <taxon>Pterygota</taxon>
        <taxon>Neoptera</taxon>
        <taxon>Polyneoptera</taxon>
        <taxon>Phasmatodea</taxon>
        <taxon>Timematodea</taxon>
        <taxon>Timematoidea</taxon>
        <taxon>Timematidae</taxon>
        <taxon>Timema</taxon>
    </lineage>
</organism>
<comment type="subcellular location">
    <subcellularLocation>
        <location evidence="1 10">Golgi apparatus membrane</location>
        <topology evidence="1 10">Single-pass type II membrane protein</topology>
    </subcellularLocation>
</comment>
<gene>
    <name evidence="13" type="ORF">TPAB3V08_LOCUS10204</name>
</gene>
<dbReference type="PROSITE" id="PS50231">
    <property type="entry name" value="RICIN_B_LECTIN"/>
    <property type="match status" value="1"/>
</dbReference>
<evidence type="ECO:0000259" key="12">
    <source>
        <dbReference type="SMART" id="SM00458"/>
    </source>
</evidence>
<feature type="transmembrane region" description="Helical" evidence="10">
    <location>
        <begin position="73"/>
        <end position="89"/>
    </location>
</feature>
<comment type="similarity">
    <text evidence="2 10">Belongs to the glycosyltransferase 2 family. GalNAc-T subfamily.</text>
</comment>
<dbReference type="EMBL" id="CAJPIN010025258">
    <property type="protein sequence ID" value="CAG2063257.1"/>
    <property type="molecule type" value="Genomic_DNA"/>
</dbReference>
<reference evidence="13" key="1">
    <citation type="submission" date="2021-03" db="EMBL/GenBank/DDBJ databases">
        <authorList>
            <person name="Tran Van P."/>
        </authorList>
    </citation>
    <scope>NUCLEOTIDE SEQUENCE</scope>
</reference>
<keyword evidence="14" id="KW-1185">Reference proteome</keyword>
<dbReference type="SMART" id="SM00458">
    <property type="entry name" value="RICIN"/>
    <property type="match status" value="1"/>
</dbReference>
<dbReference type="PANTHER" id="PTHR11675:SF131">
    <property type="entry name" value="POLYPEPTIDE N-ACETYLGALACTOSAMINYLTRANSFERASE 9-RELATED"/>
    <property type="match status" value="1"/>
</dbReference>
<dbReference type="Pfam" id="PF00652">
    <property type="entry name" value="Ricin_B_lectin"/>
    <property type="match status" value="1"/>
</dbReference>
<evidence type="ECO:0000256" key="10">
    <source>
        <dbReference type="RuleBase" id="RU361242"/>
    </source>
</evidence>
<evidence type="ECO:0000256" key="1">
    <source>
        <dbReference type="ARBA" id="ARBA00004323"/>
    </source>
</evidence>
<dbReference type="InterPro" id="IPR029044">
    <property type="entry name" value="Nucleotide-diphossugar_trans"/>
</dbReference>
<evidence type="ECO:0000256" key="2">
    <source>
        <dbReference type="ARBA" id="ARBA00005680"/>
    </source>
</evidence>
<dbReference type="InterPro" id="IPR000772">
    <property type="entry name" value="Ricin_B_lectin"/>
</dbReference>
<dbReference type="SUPFAM" id="SSF53448">
    <property type="entry name" value="Nucleotide-diphospho-sugar transferases"/>
    <property type="match status" value="1"/>
</dbReference>
<evidence type="ECO:0000313" key="14">
    <source>
        <dbReference type="Proteomes" id="UP001153148"/>
    </source>
</evidence>
<keyword evidence="10" id="KW-0808">Transferase</keyword>
<dbReference type="Pfam" id="PF00535">
    <property type="entry name" value="Glycos_transf_2"/>
    <property type="match status" value="1"/>
</dbReference>
<comment type="caution">
    <text evidence="13">The sequence shown here is derived from an EMBL/GenBank/DDBJ whole genome shotgun (WGS) entry which is preliminary data.</text>
</comment>
<dbReference type="InterPro" id="IPR001173">
    <property type="entry name" value="Glyco_trans_2-like"/>
</dbReference>
<name>A0ABN7PB56_TIMPD</name>
<proteinExistence type="inferred from homology"/>
<comment type="cofactor">
    <cofactor evidence="10">
        <name>Mn(2+)</name>
        <dbReference type="ChEBI" id="CHEBI:29035"/>
    </cofactor>
</comment>
<evidence type="ECO:0000313" key="13">
    <source>
        <dbReference type="EMBL" id="CAG2063257.1"/>
    </source>
</evidence>
<dbReference type="SUPFAM" id="SSF50370">
    <property type="entry name" value="Ricin B-like lectins"/>
    <property type="match status" value="1"/>
</dbReference>
<keyword evidence="3 10" id="KW-0812">Transmembrane</keyword>
<evidence type="ECO:0000256" key="5">
    <source>
        <dbReference type="ARBA" id="ARBA00022968"/>
    </source>
</evidence>
<sequence>MRQRQVAMATVDCVYLVTCESFMQVKHRRKERRKKRQLRSNVSLEHPPVVNEGARPNMTSYNQHRRAHLIKKLMLYLMTWFIITLLLQVDQANVVSQLKGHVAPLPIMPRRLKENLSRRVCGGDNDKCRVKNKSRGEGLILPRYGEMGEPVVLPVNLSADLKEMVDYGWSRNEFNQYVSDLISVHRTLPDLRDPWCKEPGRFLDDLPQTSVIICFHNEAWSTLLRTVHSVLDRSPPRLLKEVILFDDFSNMPHTKRQLDDYLMAYPKVKVVRTSKRQGLIRARLLASRHATAPVLTYLDSHCECNAGWLEPLLDRIARDVTTVVWPVVDSIDGKTLQYQWQEDILLGGFSWNLLYNVIEVPERERLRRNHSAEPLRSPTMAGGIFSINRVFFERLGTYDSGLDIWGGENLELSFKTWMCGGSIEVVPCSHVGHIFRGKRPYKFSYDVTLRNLKRLAEVWLDEYAKYHYLMSVNHQKDYGDVTSRKDLRNRLGCRSFEWYLDHVYPELYNPKRSTANGRIRNSWSDKCLDAMFGNQKPVAVFPCHKDGGNQFWMLSRTGKIRNNVVCLEFAEDKIITAPCHEEKRSQLWLYDREERSLLNGLNNKCLTISEEQDRLLVEDCVRDSKQQLWQFDELHVERVL</sequence>
<keyword evidence="7 10" id="KW-0333">Golgi apparatus</keyword>
<dbReference type="Gene3D" id="2.80.10.50">
    <property type="match status" value="1"/>
</dbReference>
<evidence type="ECO:0000256" key="8">
    <source>
        <dbReference type="ARBA" id="ARBA00023136"/>
    </source>
</evidence>
<evidence type="ECO:0000256" key="11">
    <source>
        <dbReference type="SAM" id="MobiDB-lite"/>
    </source>
</evidence>
<feature type="region of interest" description="Disordered" evidence="11">
    <location>
        <begin position="30"/>
        <end position="57"/>
    </location>
</feature>
<dbReference type="CDD" id="cd02510">
    <property type="entry name" value="pp-GalNAc-T"/>
    <property type="match status" value="1"/>
</dbReference>
<dbReference type="PANTHER" id="PTHR11675">
    <property type="entry name" value="N-ACETYLGALACTOSAMINYLTRANSFERASE"/>
    <property type="match status" value="1"/>
</dbReference>
<keyword evidence="6 10" id="KW-1133">Transmembrane helix</keyword>
<dbReference type="Proteomes" id="UP001153148">
    <property type="component" value="Unassembled WGS sequence"/>
</dbReference>
<dbReference type="Gene3D" id="3.90.550.10">
    <property type="entry name" value="Spore Coat Polysaccharide Biosynthesis Protein SpsA, Chain A"/>
    <property type="match status" value="1"/>
</dbReference>
<keyword evidence="5" id="KW-0735">Signal-anchor</keyword>
<evidence type="ECO:0000256" key="4">
    <source>
        <dbReference type="ARBA" id="ARBA00022734"/>
    </source>
</evidence>
<dbReference type="InterPro" id="IPR045885">
    <property type="entry name" value="GalNAc-T"/>
</dbReference>
<protein>
    <recommendedName>
        <fullName evidence="10">Polypeptide N-acetylgalactosaminyltransferase</fullName>
        <ecNumber evidence="10">2.4.1.-</ecNumber>
    </recommendedName>
    <alternativeName>
        <fullName evidence="10">Protein-UDP acetylgalactosaminyltransferase</fullName>
    </alternativeName>
</protein>
<feature type="domain" description="Ricin B lectin" evidence="12">
    <location>
        <begin position="513"/>
        <end position="632"/>
    </location>
</feature>
<evidence type="ECO:0000256" key="6">
    <source>
        <dbReference type="ARBA" id="ARBA00022989"/>
    </source>
</evidence>
<evidence type="ECO:0000256" key="9">
    <source>
        <dbReference type="ARBA" id="ARBA00023157"/>
    </source>
</evidence>
<evidence type="ECO:0000256" key="7">
    <source>
        <dbReference type="ARBA" id="ARBA00023034"/>
    </source>
</evidence>
<dbReference type="EC" id="2.4.1.-" evidence="10"/>
<evidence type="ECO:0000256" key="3">
    <source>
        <dbReference type="ARBA" id="ARBA00022692"/>
    </source>
</evidence>
<dbReference type="InterPro" id="IPR035992">
    <property type="entry name" value="Ricin_B-like_lectins"/>
</dbReference>
<accession>A0ABN7PB56</accession>
<comment type="pathway">
    <text evidence="10">Protein modification; protein glycosylation.</text>
</comment>
<keyword evidence="10" id="KW-0464">Manganese</keyword>
<keyword evidence="10" id="KW-0328">Glycosyltransferase</keyword>
<keyword evidence="4 10" id="KW-0430">Lectin</keyword>